<dbReference type="Proteomes" id="UP001157355">
    <property type="component" value="Unassembled WGS sequence"/>
</dbReference>
<evidence type="ECO:0000313" key="1">
    <source>
        <dbReference type="EMBL" id="GLS88212.1"/>
    </source>
</evidence>
<sequence>MNMIAPRSSRQMSSLAFLFGSFRPSEREVLLNAANSSPDKFASALEVFLDGWAGADWIEEYNIERVGKWIAKRCPYDVVQKAKLLAETKLGANGQVGSTAKTVYVLTFNALLSGLAHKS</sequence>
<organism evidence="1 2">
    <name type="scientific">Cypionkella aquatica</name>
    <dbReference type="NCBI Taxonomy" id="1756042"/>
    <lineage>
        <taxon>Bacteria</taxon>
        <taxon>Pseudomonadati</taxon>
        <taxon>Pseudomonadota</taxon>
        <taxon>Alphaproteobacteria</taxon>
        <taxon>Rhodobacterales</taxon>
        <taxon>Paracoccaceae</taxon>
        <taxon>Cypionkella</taxon>
    </lineage>
</organism>
<proteinExistence type="predicted"/>
<protein>
    <submittedName>
        <fullName evidence="1">Uncharacterized protein</fullName>
    </submittedName>
</protein>
<dbReference type="EMBL" id="BSPP01000011">
    <property type="protein sequence ID" value="GLS88212.1"/>
    <property type="molecule type" value="Genomic_DNA"/>
</dbReference>
<dbReference type="AlphaFoldDB" id="A0AA37U2F6"/>
<dbReference type="RefSeq" id="WP_284326385.1">
    <property type="nucleotide sequence ID" value="NZ_BSPP01000011.1"/>
</dbReference>
<gene>
    <name evidence="1" type="ORF">GCM10010873_31860</name>
</gene>
<reference evidence="1 2" key="1">
    <citation type="journal article" date="2014" name="Int. J. Syst. Evol. Microbiol.">
        <title>Complete genome sequence of Corynebacterium casei LMG S-19264T (=DSM 44701T), isolated from a smear-ripened cheese.</title>
        <authorList>
            <consortium name="US DOE Joint Genome Institute (JGI-PGF)"/>
            <person name="Walter F."/>
            <person name="Albersmeier A."/>
            <person name="Kalinowski J."/>
            <person name="Ruckert C."/>
        </authorList>
    </citation>
    <scope>NUCLEOTIDE SEQUENCE [LARGE SCALE GENOMIC DNA]</scope>
    <source>
        <strain evidence="1 2">NBRC 111766</strain>
    </source>
</reference>
<accession>A0AA37U2F6</accession>
<comment type="caution">
    <text evidence="1">The sequence shown here is derived from an EMBL/GenBank/DDBJ whole genome shotgun (WGS) entry which is preliminary data.</text>
</comment>
<keyword evidence="2" id="KW-1185">Reference proteome</keyword>
<name>A0AA37U2F6_9RHOB</name>
<evidence type="ECO:0000313" key="2">
    <source>
        <dbReference type="Proteomes" id="UP001157355"/>
    </source>
</evidence>